<reference evidence="2" key="1">
    <citation type="journal article" date="2019" name="Int. J. Syst. Evol. Microbiol.">
        <title>The Global Catalogue of Microorganisms (GCM) 10K type strain sequencing project: providing services to taxonomists for standard genome sequencing and annotation.</title>
        <authorList>
            <consortium name="The Broad Institute Genomics Platform"/>
            <consortium name="The Broad Institute Genome Sequencing Center for Infectious Disease"/>
            <person name="Wu L."/>
            <person name="Ma J."/>
        </authorList>
    </citation>
    <scope>NUCLEOTIDE SEQUENCE [LARGE SCALE GENOMIC DNA]</scope>
    <source>
        <strain evidence="2">CCUG 50349</strain>
    </source>
</reference>
<proteinExistence type="predicted"/>
<evidence type="ECO:0000313" key="2">
    <source>
        <dbReference type="Proteomes" id="UP001595885"/>
    </source>
</evidence>
<name>A0ABV9P9Q8_9FLAO</name>
<accession>A0ABV9P9Q8</accession>
<sequence length="135" mass="16160">MKHLLFSIFFIICITSEISAQKVNFKKGYVLLDNVQVLKYEKEQGGFETNIFNLEGALVLQILDKKDFDRYFFNTENKVIIESTEFDFYTHRQIMQLFFDKKIFNSKGEINSEKLDEFKLLYDEKITERTIRIDN</sequence>
<evidence type="ECO:0008006" key="3">
    <source>
        <dbReference type="Google" id="ProtNLM"/>
    </source>
</evidence>
<protein>
    <recommendedName>
        <fullName evidence="3">DUF4369 domain-containing protein</fullName>
    </recommendedName>
</protein>
<keyword evidence="2" id="KW-1185">Reference proteome</keyword>
<organism evidence="1 2">
    <name type="scientific">Flavobacterium ponti</name>
    <dbReference type="NCBI Taxonomy" id="665133"/>
    <lineage>
        <taxon>Bacteria</taxon>
        <taxon>Pseudomonadati</taxon>
        <taxon>Bacteroidota</taxon>
        <taxon>Flavobacteriia</taxon>
        <taxon>Flavobacteriales</taxon>
        <taxon>Flavobacteriaceae</taxon>
        <taxon>Flavobacterium</taxon>
    </lineage>
</organism>
<gene>
    <name evidence="1" type="ORF">ACFO3U_13865</name>
</gene>
<dbReference type="RefSeq" id="WP_379743729.1">
    <property type="nucleotide sequence ID" value="NZ_JBHSGW010000028.1"/>
</dbReference>
<comment type="caution">
    <text evidence="1">The sequence shown here is derived from an EMBL/GenBank/DDBJ whole genome shotgun (WGS) entry which is preliminary data.</text>
</comment>
<dbReference type="Proteomes" id="UP001595885">
    <property type="component" value="Unassembled WGS sequence"/>
</dbReference>
<dbReference type="EMBL" id="JBHSGW010000028">
    <property type="protein sequence ID" value="MFC4741084.1"/>
    <property type="molecule type" value="Genomic_DNA"/>
</dbReference>
<evidence type="ECO:0000313" key="1">
    <source>
        <dbReference type="EMBL" id="MFC4741084.1"/>
    </source>
</evidence>